<dbReference type="Pfam" id="PF13683">
    <property type="entry name" value="rve_3"/>
    <property type="match status" value="1"/>
</dbReference>
<dbReference type="GO" id="GO:0015074">
    <property type="term" value="P:DNA integration"/>
    <property type="evidence" value="ECO:0007669"/>
    <property type="project" value="InterPro"/>
</dbReference>
<evidence type="ECO:0000259" key="1">
    <source>
        <dbReference type="Pfam" id="PF13683"/>
    </source>
</evidence>
<keyword evidence="3" id="KW-1185">Reference proteome</keyword>
<feature type="domain" description="Integrase catalytic" evidence="1">
    <location>
        <begin position="4"/>
        <end position="27"/>
    </location>
</feature>
<reference evidence="2 3" key="1">
    <citation type="submission" date="2018-12" db="EMBL/GenBank/DDBJ databases">
        <title>First genome draft of Desulfovibrio legallis sp. nov.</title>
        <authorList>
            <person name="Ben Dhia O."/>
            <person name="Najjari A."/>
            <person name="Ferjani R."/>
            <person name="Fhoula I."/>
            <person name="Fardeau M.-L."/>
            <person name="Boudabbous A."/>
            <person name="Ouzari H.I."/>
        </authorList>
    </citation>
    <scope>NUCLEOTIDE SEQUENCE [LARGE SCALE GENOMIC DNA]</scope>
    <source>
        <strain evidence="2 3">H1T</strain>
    </source>
</reference>
<dbReference type="AlphaFoldDB" id="A0A6H3FEW4"/>
<accession>A0A6H3FEW4</accession>
<dbReference type="InterPro" id="IPR001584">
    <property type="entry name" value="Integrase_cat-core"/>
</dbReference>
<organism evidence="2 3">
    <name type="scientific">Desulfovibrio legallii</name>
    <dbReference type="NCBI Taxonomy" id="571438"/>
    <lineage>
        <taxon>Bacteria</taxon>
        <taxon>Pseudomonadati</taxon>
        <taxon>Thermodesulfobacteriota</taxon>
        <taxon>Desulfovibrionia</taxon>
        <taxon>Desulfovibrionales</taxon>
        <taxon>Desulfovibrionaceae</taxon>
        <taxon>Desulfovibrio</taxon>
    </lineage>
</organism>
<sequence>KRAANLPIWTHHYNYSRPHTALGRKPPASKLERG</sequence>
<evidence type="ECO:0000313" key="3">
    <source>
        <dbReference type="Proteomes" id="UP000292919"/>
    </source>
</evidence>
<protein>
    <submittedName>
        <fullName evidence="2">IS481 family transposase</fullName>
    </submittedName>
</protein>
<evidence type="ECO:0000313" key="2">
    <source>
        <dbReference type="EMBL" id="TBH81653.1"/>
    </source>
</evidence>
<name>A0A6H3FEW4_9BACT</name>
<gene>
    <name evidence="2" type="ORF">EB812_02505</name>
</gene>
<proteinExistence type="predicted"/>
<comment type="caution">
    <text evidence="2">The sequence shown here is derived from an EMBL/GenBank/DDBJ whole genome shotgun (WGS) entry which is preliminary data.</text>
</comment>
<dbReference type="Proteomes" id="UP000292919">
    <property type="component" value="Unassembled WGS sequence"/>
</dbReference>
<feature type="non-terminal residue" evidence="2">
    <location>
        <position position="1"/>
    </location>
</feature>
<dbReference type="EMBL" id="SIXC01000002">
    <property type="protein sequence ID" value="TBH81653.1"/>
    <property type="molecule type" value="Genomic_DNA"/>
</dbReference>